<proteinExistence type="predicted"/>
<dbReference type="RefSeq" id="WP_155451187.1">
    <property type="nucleotide sequence ID" value="NZ_WNKT01000046.1"/>
</dbReference>
<accession>A0A6N8EIU2</accession>
<evidence type="ECO:0000256" key="1">
    <source>
        <dbReference type="SAM" id="MobiDB-lite"/>
    </source>
</evidence>
<dbReference type="AlphaFoldDB" id="A0A6N8EIU2"/>
<reference evidence="2 3" key="1">
    <citation type="submission" date="2019-11" db="EMBL/GenBank/DDBJ databases">
        <title>Whole-genome sequence of the anaerobic purple sulfur bacterium Allochromatium palmeri DSM 15591.</title>
        <authorList>
            <person name="Kyndt J.A."/>
            <person name="Meyer T.E."/>
        </authorList>
    </citation>
    <scope>NUCLEOTIDE SEQUENCE [LARGE SCALE GENOMIC DNA]</scope>
    <source>
        <strain evidence="2 3">DSM 15591</strain>
    </source>
</reference>
<sequence length="118" mass="13260">MAHAAVSTSGGGKRFHYNRGRPTGKKRHPKIKLWDKKPLTGVYLGTVEIFDKFEDEYRTGIEVRKSTGDIVRLYPNGNLMDKVKLAGVKPGDQVHIEVTAKIPTSNNHLFDDYSVHVI</sequence>
<feature type="compositionally biased region" description="Basic residues" evidence="1">
    <location>
        <begin position="13"/>
        <end position="29"/>
    </location>
</feature>
<gene>
    <name evidence="2" type="ORF">GJ668_16270</name>
</gene>
<keyword evidence="3" id="KW-1185">Reference proteome</keyword>
<name>A0A6N8EIU2_9GAMM</name>
<feature type="region of interest" description="Disordered" evidence="1">
    <location>
        <begin position="1"/>
        <end position="29"/>
    </location>
</feature>
<dbReference type="EMBL" id="WNKT01000046">
    <property type="protein sequence ID" value="MTW22626.1"/>
    <property type="molecule type" value="Genomic_DNA"/>
</dbReference>
<protein>
    <submittedName>
        <fullName evidence="2">Uncharacterized protein</fullName>
    </submittedName>
</protein>
<evidence type="ECO:0000313" key="2">
    <source>
        <dbReference type="EMBL" id="MTW22626.1"/>
    </source>
</evidence>
<comment type="caution">
    <text evidence="2">The sequence shown here is derived from an EMBL/GenBank/DDBJ whole genome shotgun (WGS) entry which is preliminary data.</text>
</comment>
<dbReference type="Proteomes" id="UP000434044">
    <property type="component" value="Unassembled WGS sequence"/>
</dbReference>
<evidence type="ECO:0000313" key="3">
    <source>
        <dbReference type="Proteomes" id="UP000434044"/>
    </source>
</evidence>
<organism evidence="2 3">
    <name type="scientific">Allochromatium palmeri</name>
    <dbReference type="NCBI Taxonomy" id="231048"/>
    <lineage>
        <taxon>Bacteria</taxon>
        <taxon>Pseudomonadati</taxon>
        <taxon>Pseudomonadota</taxon>
        <taxon>Gammaproteobacteria</taxon>
        <taxon>Chromatiales</taxon>
        <taxon>Chromatiaceae</taxon>
        <taxon>Allochromatium</taxon>
    </lineage>
</organism>